<sequence length="70" mass="8251">MHIPDSLSPFYAWGYNEDSKNVIKKRLIQQHPSKFLTERRFGVMRDNDEPPTVEEKLGVIDNLCSDFRQL</sequence>
<name>A0A1L7XGJ4_9HELO</name>
<dbReference type="AlphaFoldDB" id="A0A1L7XGJ4"/>
<reference evidence="1 2" key="1">
    <citation type="submission" date="2016-03" db="EMBL/GenBank/DDBJ databases">
        <authorList>
            <person name="Ploux O."/>
        </authorList>
    </citation>
    <scope>NUCLEOTIDE SEQUENCE [LARGE SCALE GENOMIC DNA]</scope>
    <source>
        <strain evidence="1 2">UAMH 11012</strain>
    </source>
</reference>
<gene>
    <name evidence="1" type="ORF">PAC_14062</name>
</gene>
<evidence type="ECO:0000313" key="2">
    <source>
        <dbReference type="Proteomes" id="UP000184330"/>
    </source>
</evidence>
<protein>
    <submittedName>
        <fullName evidence="1">Uncharacterized protein</fullName>
    </submittedName>
</protein>
<accession>A0A1L7XGJ4</accession>
<keyword evidence="2" id="KW-1185">Reference proteome</keyword>
<dbReference type="EMBL" id="FJOG01000025">
    <property type="protein sequence ID" value="CZR64165.1"/>
    <property type="molecule type" value="Genomic_DNA"/>
</dbReference>
<organism evidence="1 2">
    <name type="scientific">Phialocephala subalpina</name>
    <dbReference type="NCBI Taxonomy" id="576137"/>
    <lineage>
        <taxon>Eukaryota</taxon>
        <taxon>Fungi</taxon>
        <taxon>Dikarya</taxon>
        <taxon>Ascomycota</taxon>
        <taxon>Pezizomycotina</taxon>
        <taxon>Leotiomycetes</taxon>
        <taxon>Helotiales</taxon>
        <taxon>Mollisiaceae</taxon>
        <taxon>Phialocephala</taxon>
        <taxon>Phialocephala fortinii species complex</taxon>
    </lineage>
</organism>
<evidence type="ECO:0000313" key="1">
    <source>
        <dbReference type="EMBL" id="CZR64165.1"/>
    </source>
</evidence>
<dbReference type="Proteomes" id="UP000184330">
    <property type="component" value="Unassembled WGS sequence"/>
</dbReference>
<proteinExistence type="predicted"/>